<feature type="domain" description="Chromo" evidence="7">
    <location>
        <begin position="12"/>
        <end position="70"/>
    </location>
</feature>
<dbReference type="OrthoDB" id="8192126at2759"/>
<dbReference type="GO" id="GO:0000122">
    <property type="term" value="P:negative regulation of transcription by RNA polymerase II"/>
    <property type="evidence" value="ECO:0007669"/>
    <property type="project" value="TreeGrafter"/>
</dbReference>
<dbReference type="PROSITE" id="PS00598">
    <property type="entry name" value="CHROMO_1"/>
    <property type="match status" value="1"/>
</dbReference>
<evidence type="ECO:0000256" key="5">
    <source>
        <dbReference type="ARBA" id="ARBA00023242"/>
    </source>
</evidence>
<feature type="compositionally biased region" description="Polar residues" evidence="6">
    <location>
        <begin position="436"/>
        <end position="448"/>
    </location>
</feature>
<dbReference type="Gene3D" id="2.40.50.40">
    <property type="match status" value="1"/>
</dbReference>
<proteinExistence type="predicted"/>
<evidence type="ECO:0000256" key="6">
    <source>
        <dbReference type="SAM" id="MobiDB-lite"/>
    </source>
</evidence>
<feature type="region of interest" description="Disordered" evidence="6">
    <location>
        <begin position="68"/>
        <end position="493"/>
    </location>
</feature>
<evidence type="ECO:0000256" key="4">
    <source>
        <dbReference type="ARBA" id="ARBA00023163"/>
    </source>
</evidence>
<evidence type="ECO:0000259" key="7">
    <source>
        <dbReference type="PROSITE" id="PS50013"/>
    </source>
</evidence>
<dbReference type="CTD" id="84733"/>
<dbReference type="GO" id="GO:0035102">
    <property type="term" value="C:PRC1 complex"/>
    <property type="evidence" value="ECO:0007669"/>
    <property type="project" value="InterPro"/>
</dbReference>
<keyword evidence="2" id="KW-0678">Repressor</keyword>
<name>A0A665TR46_ECHNA</name>
<keyword evidence="5" id="KW-0539">Nucleus</keyword>
<evidence type="ECO:0000256" key="2">
    <source>
        <dbReference type="ARBA" id="ARBA00022491"/>
    </source>
</evidence>
<feature type="compositionally biased region" description="Polar residues" evidence="6">
    <location>
        <begin position="293"/>
        <end position="329"/>
    </location>
</feature>
<dbReference type="InParanoid" id="A0A665TR46"/>
<dbReference type="InterPro" id="IPR042796">
    <property type="entry name" value="CBX2"/>
</dbReference>
<dbReference type="RefSeq" id="XP_029364316.1">
    <property type="nucleotide sequence ID" value="XM_029508456.1"/>
</dbReference>
<organism evidence="8 9">
    <name type="scientific">Echeneis naucrates</name>
    <name type="common">Live sharksucker</name>
    <dbReference type="NCBI Taxonomy" id="173247"/>
    <lineage>
        <taxon>Eukaryota</taxon>
        <taxon>Metazoa</taxon>
        <taxon>Chordata</taxon>
        <taxon>Craniata</taxon>
        <taxon>Vertebrata</taxon>
        <taxon>Euteleostomi</taxon>
        <taxon>Actinopterygii</taxon>
        <taxon>Neopterygii</taxon>
        <taxon>Teleostei</taxon>
        <taxon>Neoteleostei</taxon>
        <taxon>Acanthomorphata</taxon>
        <taxon>Carangaria</taxon>
        <taxon>Carangiformes</taxon>
        <taxon>Echeneidae</taxon>
        <taxon>Echeneis</taxon>
    </lineage>
</organism>
<reference evidence="8" key="1">
    <citation type="submission" date="2021-04" db="EMBL/GenBank/DDBJ databases">
        <authorList>
            <consortium name="Wellcome Sanger Institute Data Sharing"/>
        </authorList>
    </citation>
    <scope>NUCLEOTIDE SEQUENCE [LARGE SCALE GENOMIC DNA]</scope>
</reference>
<gene>
    <name evidence="8" type="primary">cbx2</name>
</gene>
<dbReference type="GeneID" id="115047492"/>
<dbReference type="Pfam" id="PF17218">
    <property type="entry name" value="CBX7_C"/>
    <property type="match status" value="1"/>
</dbReference>
<dbReference type="PANTHER" id="PTHR46860:SF1">
    <property type="entry name" value="CHROMOBOX PROTEIN HOMOLOG 2"/>
    <property type="match status" value="1"/>
</dbReference>
<evidence type="ECO:0000256" key="1">
    <source>
        <dbReference type="ARBA" id="ARBA00004123"/>
    </source>
</evidence>
<keyword evidence="9" id="KW-1185">Reference proteome</keyword>
<feature type="compositionally biased region" description="Basic and acidic residues" evidence="6">
    <location>
        <begin position="449"/>
        <end position="459"/>
    </location>
</feature>
<dbReference type="OMA" id="AKMNEMS"/>
<dbReference type="SMART" id="SM00298">
    <property type="entry name" value="CHROMO"/>
    <property type="match status" value="1"/>
</dbReference>
<dbReference type="InterPro" id="IPR033773">
    <property type="entry name" value="CBX7_C"/>
</dbReference>
<evidence type="ECO:0000313" key="8">
    <source>
        <dbReference type="Ensembl" id="ENSENLP00000005846.1"/>
    </source>
</evidence>
<keyword evidence="4" id="KW-0804">Transcription</keyword>
<dbReference type="AlphaFoldDB" id="A0A665TR46"/>
<accession>A0A665TR46</accession>
<feature type="compositionally biased region" description="Acidic residues" evidence="6">
    <location>
        <begin position="464"/>
        <end position="475"/>
    </location>
</feature>
<keyword evidence="3" id="KW-0805">Transcription regulation</keyword>
<feature type="compositionally biased region" description="Polar residues" evidence="6">
    <location>
        <begin position="373"/>
        <end position="391"/>
    </location>
</feature>
<feature type="compositionally biased region" description="Polar residues" evidence="6">
    <location>
        <begin position="479"/>
        <end position="493"/>
    </location>
</feature>
<dbReference type="Proteomes" id="UP000472264">
    <property type="component" value="Chromosome 8"/>
</dbReference>
<feature type="compositionally biased region" description="Low complexity" evidence="6">
    <location>
        <begin position="143"/>
        <end position="156"/>
    </location>
</feature>
<reference evidence="8" key="2">
    <citation type="submission" date="2025-08" db="UniProtKB">
        <authorList>
            <consortium name="Ensembl"/>
        </authorList>
    </citation>
    <scope>IDENTIFICATION</scope>
</reference>
<dbReference type="SUPFAM" id="SSF54160">
    <property type="entry name" value="Chromo domain-like"/>
    <property type="match status" value="1"/>
</dbReference>
<dbReference type="InterPro" id="IPR000953">
    <property type="entry name" value="Chromo/chromo_shadow_dom"/>
</dbReference>
<protein>
    <recommendedName>
        <fullName evidence="7">Chromo domain-containing protein</fullName>
    </recommendedName>
</protein>
<dbReference type="FunFam" id="2.40.50.40:FF:000006">
    <property type="entry name" value="Chromobox protein homolog 7"/>
    <property type="match status" value="1"/>
</dbReference>
<feature type="compositionally biased region" description="Low complexity" evidence="6">
    <location>
        <begin position="93"/>
        <end position="117"/>
    </location>
</feature>
<feature type="compositionally biased region" description="Basic residues" evidence="6">
    <location>
        <begin position="70"/>
        <end position="81"/>
    </location>
</feature>
<dbReference type="CDD" id="cd18647">
    <property type="entry name" value="CD_Cbx2"/>
    <property type="match status" value="1"/>
</dbReference>
<dbReference type="GO" id="GO:0000792">
    <property type="term" value="C:heterochromatin"/>
    <property type="evidence" value="ECO:0007669"/>
    <property type="project" value="TreeGrafter"/>
</dbReference>
<dbReference type="InterPro" id="IPR023780">
    <property type="entry name" value="Chromo_domain"/>
</dbReference>
<dbReference type="Pfam" id="PF00385">
    <property type="entry name" value="Chromo"/>
    <property type="match status" value="1"/>
</dbReference>
<comment type="subcellular location">
    <subcellularLocation>
        <location evidence="1">Nucleus</location>
    </subcellularLocation>
</comment>
<feature type="compositionally biased region" description="Polar residues" evidence="6">
    <location>
        <begin position="338"/>
        <end position="360"/>
    </location>
</feature>
<dbReference type="Ensembl" id="ENSENLT00000006126.1">
    <property type="protein sequence ID" value="ENSENLP00000005846.1"/>
    <property type="gene ID" value="ENSENLG00000002822.1"/>
</dbReference>
<evidence type="ECO:0000313" key="9">
    <source>
        <dbReference type="Proteomes" id="UP000472264"/>
    </source>
</evidence>
<dbReference type="PANTHER" id="PTHR46860">
    <property type="entry name" value="CHROMOBOX PROTEIN HOMOLOG 2"/>
    <property type="match status" value="1"/>
</dbReference>
<sequence length="532" mass="57612">MEELSAVGEQVFDAECILNKRLRKGKLEFLVKWRGWSSKHNSWEPQENILDPRLLAAFNKKEQERELLLRKRGKRPRGRPRKVLENVPEAPKSSSSSSGSSSSSSDSSSSCSSSSSSSEDDDDDEDSNVKQVNPSVRTRDLHPVPQKKAQVVVAKQEPSKKRIRKPLPPDVKEFQQNKSPRKILKISKDADLPGAIKKPVHPASFTFMGFHRGSGRDTAGGQSRSPLPQGGAVKTSMSSVGSGRPVQPASLPLNKSSQGRNVAEGKLSISSMSSGTSLDLKAAGKSKGVAALNLNTSKHPIQGTTQHPVSPPNGQKKPQGSVLTLQRIPNTKAVASVPSKTASSNQGSGLQPLNLQSKPAQSDDAAAPGSGVRNATNLARKTNVAQQNQEYNPPKSPATPGRLQARKNQPGAEKVKEANEIQTSRIQGRLEKNSMHKSSTEVQSQQERSTYKDGKKAKMNDMSTGEEESSSDSDQDSSYTGQERSVAVQNQDWKPTRSLIEHVFVTDVTANLVTVTVKESPTSVGFFSIRNY</sequence>
<feature type="compositionally biased region" description="Low complexity" evidence="6">
    <location>
        <begin position="268"/>
        <end position="277"/>
    </location>
</feature>
<evidence type="ECO:0000256" key="3">
    <source>
        <dbReference type="ARBA" id="ARBA00023015"/>
    </source>
</evidence>
<reference evidence="8" key="3">
    <citation type="submission" date="2025-09" db="UniProtKB">
        <authorList>
            <consortium name="Ensembl"/>
        </authorList>
    </citation>
    <scope>IDENTIFICATION</scope>
</reference>
<dbReference type="InterPro" id="IPR023779">
    <property type="entry name" value="Chromodomain_CS"/>
</dbReference>
<dbReference type="PROSITE" id="PS50013">
    <property type="entry name" value="CHROMO_2"/>
    <property type="match status" value="1"/>
</dbReference>
<dbReference type="InterPro" id="IPR016197">
    <property type="entry name" value="Chromo-like_dom_sf"/>
</dbReference>